<feature type="transmembrane region" description="Helical" evidence="6">
    <location>
        <begin position="74"/>
        <end position="93"/>
    </location>
</feature>
<proteinExistence type="predicted"/>
<keyword evidence="4 6" id="KW-0472">Membrane</keyword>
<reference evidence="7" key="1">
    <citation type="submission" date="2013-07" db="EMBL/GenBank/DDBJ databases">
        <title>The Genome Sequence of Cryptococcus dejecticola CBS10117.</title>
        <authorList>
            <consortium name="The Broad Institute Genome Sequencing Platform"/>
            <person name="Cuomo C."/>
            <person name="Litvintseva A."/>
            <person name="Chen Y."/>
            <person name="Heitman J."/>
            <person name="Sun S."/>
            <person name="Springer D."/>
            <person name="Dromer F."/>
            <person name="Young S.K."/>
            <person name="Zeng Q."/>
            <person name="Gargeya S."/>
            <person name="Fitzgerald M."/>
            <person name="Abouelleil A."/>
            <person name="Alvarado L."/>
            <person name="Berlin A.M."/>
            <person name="Chapman S.B."/>
            <person name="Dewar J."/>
            <person name="Goldberg J."/>
            <person name="Griggs A."/>
            <person name="Gujja S."/>
            <person name="Hansen M."/>
            <person name="Howarth C."/>
            <person name="Imamovic A."/>
            <person name="Larimer J."/>
            <person name="McCowan C."/>
            <person name="Murphy C."/>
            <person name="Pearson M."/>
            <person name="Priest M."/>
            <person name="Roberts A."/>
            <person name="Saif S."/>
            <person name="Shea T."/>
            <person name="Sykes S."/>
            <person name="Wortman J."/>
            <person name="Nusbaum C."/>
            <person name="Birren B."/>
        </authorList>
    </citation>
    <scope>NUCLEOTIDE SEQUENCE [LARGE SCALE GENOMIC DNA]</scope>
    <source>
        <strain evidence="7">CBS 10117</strain>
    </source>
</reference>
<dbReference type="EMBL" id="KI894031">
    <property type="protein sequence ID" value="OBR85138.1"/>
    <property type="molecule type" value="Genomic_DNA"/>
</dbReference>
<evidence type="ECO:0000256" key="2">
    <source>
        <dbReference type="ARBA" id="ARBA00022692"/>
    </source>
</evidence>
<dbReference type="GO" id="GO:0015095">
    <property type="term" value="F:magnesium ion transmembrane transporter activity"/>
    <property type="evidence" value="ECO:0007669"/>
    <property type="project" value="InterPro"/>
</dbReference>
<feature type="transmembrane region" description="Helical" evidence="6">
    <location>
        <begin position="169"/>
        <end position="191"/>
    </location>
</feature>
<dbReference type="AlphaFoldDB" id="A0A1A6A533"/>
<feature type="region of interest" description="Disordered" evidence="5">
    <location>
        <begin position="202"/>
        <end position="273"/>
    </location>
</feature>
<evidence type="ECO:0000256" key="5">
    <source>
        <dbReference type="SAM" id="MobiDB-lite"/>
    </source>
</evidence>
<feature type="transmembrane region" description="Helical" evidence="6">
    <location>
        <begin position="128"/>
        <end position="149"/>
    </location>
</feature>
<evidence type="ECO:0000256" key="1">
    <source>
        <dbReference type="ARBA" id="ARBA00004141"/>
    </source>
</evidence>
<feature type="transmembrane region" description="Helical" evidence="6">
    <location>
        <begin position="413"/>
        <end position="433"/>
    </location>
</feature>
<feature type="transmembrane region" description="Helical" evidence="6">
    <location>
        <begin position="376"/>
        <end position="401"/>
    </location>
</feature>
<feature type="region of interest" description="Disordered" evidence="5">
    <location>
        <begin position="508"/>
        <end position="530"/>
    </location>
</feature>
<feature type="transmembrane region" description="Helical" evidence="6">
    <location>
        <begin position="352"/>
        <end position="370"/>
    </location>
</feature>
<evidence type="ECO:0000256" key="4">
    <source>
        <dbReference type="ARBA" id="ARBA00023136"/>
    </source>
</evidence>
<organism evidence="7">
    <name type="scientific">Kwoniella dejecticola CBS 10117</name>
    <dbReference type="NCBI Taxonomy" id="1296121"/>
    <lineage>
        <taxon>Eukaryota</taxon>
        <taxon>Fungi</taxon>
        <taxon>Dikarya</taxon>
        <taxon>Basidiomycota</taxon>
        <taxon>Agaricomycotina</taxon>
        <taxon>Tremellomycetes</taxon>
        <taxon>Tremellales</taxon>
        <taxon>Cryptococcaceae</taxon>
        <taxon>Kwoniella</taxon>
    </lineage>
</organism>
<feature type="compositionally biased region" description="Low complexity" evidence="5">
    <location>
        <begin position="508"/>
        <end position="526"/>
    </location>
</feature>
<comment type="subcellular location">
    <subcellularLocation>
        <location evidence="1">Membrane</location>
        <topology evidence="1">Multi-pass membrane protein</topology>
    </subcellularLocation>
</comment>
<dbReference type="PANTHER" id="PTHR12570:SF86">
    <property type="entry name" value="ADR321CP"/>
    <property type="match status" value="1"/>
</dbReference>
<keyword evidence="2 6" id="KW-0812">Transmembrane</keyword>
<evidence type="ECO:0000256" key="6">
    <source>
        <dbReference type="SAM" id="Phobius"/>
    </source>
</evidence>
<dbReference type="OrthoDB" id="2504919at2759"/>
<feature type="transmembrane region" description="Helical" evidence="6">
    <location>
        <begin position="99"/>
        <end position="121"/>
    </location>
</feature>
<dbReference type="VEuPathDB" id="FungiDB:I303_04470"/>
<feature type="region of interest" description="Disordered" evidence="5">
    <location>
        <begin position="577"/>
        <end position="646"/>
    </location>
</feature>
<feature type="compositionally biased region" description="Polar residues" evidence="5">
    <location>
        <begin position="206"/>
        <end position="225"/>
    </location>
</feature>
<dbReference type="Pfam" id="PF05653">
    <property type="entry name" value="Mg_trans_NIPA"/>
    <property type="match status" value="2"/>
</dbReference>
<dbReference type="GO" id="GO:0016020">
    <property type="term" value="C:membrane"/>
    <property type="evidence" value="ECO:0007669"/>
    <property type="project" value="UniProtKB-SubCell"/>
</dbReference>
<dbReference type="InterPro" id="IPR008521">
    <property type="entry name" value="Mg_trans_NIPA"/>
</dbReference>
<feature type="region of interest" description="Disordered" evidence="5">
    <location>
        <begin position="687"/>
        <end position="706"/>
    </location>
</feature>
<gene>
    <name evidence="7" type="ORF">I303_04470</name>
</gene>
<accession>A0A1A6A533</accession>
<evidence type="ECO:0000256" key="3">
    <source>
        <dbReference type="ARBA" id="ARBA00022989"/>
    </source>
</evidence>
<keyword evidence="3 6" id="KW-1133">Transmembrane helix</keyword>
<dbReference type="PANTHER" id="PTHR12570">
    <property type="match status" value="1"/>
</dbReference>
<name>A0A1A6A533_9TREE</name>
<feature type="compositionally biased region" description="Basic and acidic residues" evidence="5">
    <location>
        <begin position="613"/>
        <end position="630"/>
    </location>
</feature>
<protein>
    <submittedName>
        <fullName evidence="7">Uncharacterized protein</fullName>
    </submittedName>
</protein>
<sequence length="706" mass="77438">MAGISVAVAILVGLFSSFIQSLGMSKSRLLQWGLPDMLIQALLLFEGLTIQRKSHILDSSLPLPQRKRPIRRPLWLLGFGIYITSNIFSTIFQLDALPIVILAPLGAISLIYNAVLARLMLGDKFGKIWVMGTGLIALGAVLIAIFGVVQEEHHTLDEILVLFRRSAFVVFFSIVSVVTAAVIVISHFTAFHVHRQSLRIRLPDGPSNSGSGRSTPTSIVPSNYASPHPSSPSIPFRHTKPRRWSTPSPSSSSVPLPKLPSQVQKHQSQPPHHLHLEIDPPVPAFPKQLQQINEGQQKLLTWCGLGFASASGTLSGMCLVLAKAAVELLVLTINYFRTNGAEGKNELLRIQTWFLVLGLAVCAVLQLVYLNYSLTFASPAIICPLAFCFFNLSSIFDGLVFYDQFSKLSTLQITIVSLGVAILLLGVWVVSAIQPDSGVDIGTWVEEESETDGELIDDQESIFPHQNHNHTQDQAVEPLSPTMGNLPQHGTGGSTTEGLGLHRSVFASPEMDSPASPASPMSPMSPTTRRRHHRMRYGSLVPDLPTGAPTGFSIGLGASSPGFALRTGSFSIDGNFHPHHNITHPHPHPHSPLIGHHAEGSGSGGVRDLWGNRVRDRDRDRDRGRSRSEGQRGIQDILQGQDPGTYEARTDDYLEHEVEENTVEGELRNWNEVQESGKRKAWWERLFGRPTNGEQQGKIRLTDEQG</sequence>
<evidence type="ECO:0000313" key="7">
    <source>
        <dbReference type="EMBL" id="OBR85138.1"/>
    </source>
</evidence>
<feature type="compositionally biased region" description="Low complexity" evidence="5">
    <location>
        <begin position="244"/>
        <end position="261"/>
    </location>
</feature>
<feature type="compositionally biased region" description="Basic residues" evidence="5">
    <location>
        <begin position="577"/>
        <end position="589"/>
    </location>
</feature>